<feature type="transmembrane region" description="Helical" evidence="9">
    <location>
        <begin position="248"/>
        <end position="269"/>
    </location>
</feature>
<dbReference type="PROSITE" id="PS50928">
    <property type="entry name" value="ABC_TM1"/>
    <property type="match status" value="1"/>
</dbReference>
<feature type="transmembrane region" description="Helical" evidence="9">
    <location>
        <begin position="209"/>
        <end position="236"/>
    </location>
</feature>
<keyword evidence="5 9" id="KW-0762">Sugar transport</keyword>
<dbReference type="InterPro" id="IPR035906">
    <property type="entry name" value="MetI-like_sf"/>
</dbReference>
<evidence type="ECO:0000256" key="9">
    <source>
        <dbReference type="RuleBase" id="RU367050"/>
    </source>
</evidence>
<organism evidence="11 12">
    <name type="scientific">Candidatus Gallimonas gallistercoris</name>
    <dbReference type="NCBI Taxonomy" id="2838602"/>
    <lineage>
        <taxon>Bacteria</taxon>
        <taxon>Bacillati</taxon>
        <taxon>Bacillota</taxon>
        <taxon>Clostridia</taxon>
        <taxon>Candidatus Gallimonas</taxon>
    </lineage>
</organism>
<comment type="similarity">
    <text evidence="2 9">Belongs to the binding-protein-dependent transport system permease family. MalFG subfamily.</text>
</comment>
<feature type="transmembrane region" description="Helical" evidence="9">
    <location>
        <begin position="25"/>
        <end position="42"/>
    </location>
</feature>
<dbReference type="InterPro" id="IPR035277">
    <property type="entry name" value="MalF_N"/>
</dbReference>
<dbReference type="Gene3D" id="1.10.3720.10">
    <property type="entry name" value="MetI-like"/>
    <property type="match status" value="1"/>
</dbReference>
<keyword evidence="3" id="KW-0813">Transport</keyword>
<keyword evidence="7 9" id="KW-1133">Transmembrane helix</keyword>
<evidence type="ECO:0000256" key="1">
    <source>
        <dbReference type="ARBA" id="ARBA00004651"/>
    </source>
</evidence>
<protein>
    <recommendedName>
        <fullName evidence="9">Maltose/maltodextrin transport system permease protein</fullName>
    </recommendedName>
</protein>
<feature type="transmembrane region" description="Helical" evidence="9">
    <location>
        <begin position="145"/>
        <end position="172"/>
    </location>
</feature>
<dbReference type="PANTHER" id="PTHR47314">
    <property type="entry name" value="MALTOSE/MALTODEXTRIN TRANSPORT SYSTEM PERMEASE PROTEIN MALF"/>
    <property type="match status" value="1"/>
</dbReference>
<feature type="domain" description="ABC transmembrane type-1" evidence="10">
    <location>
        <begin position="210"/>
        <end position="276"/>
    </location>
</feature>
<dbReference type="AlphaFoldDB" id="A0A9D2H4H0"/>
<dbReference type="Proteomes" id="UP000824221">
    <property type="component" value="Unassembled WGS sequence"/>
</dbReference>
<dbReference type="EMBL" id="DXAJ01000112">
    <property type="protein sequence ID" value="HJA03200.1"/>
    <property type="molecule type" value="Genomic_DNA"/>
</dbReference>
<keyword evidence="4 9" id="KW-1003">Cell membrane</keyword>
<keyword evidence="6 9" id="KW-0812">Transmembrane</keyword>
<keyword evidence="8 9" id="KW-0472">Membrane</keyword>
<feature type="transmembrane region" description="Helical" evidence="9">
    <location>
        <begin position="49"/>
        <end position="67"/>
    </location>
</feature>
<dbReference type="PANTHER" id="PTHR47314:SF1">
    <property type="entry name" value="MALTOSE_MALTODEXTRIN TRANSPORT SYSTEM PERMEASE PROTEIN MALF"/>
    <property type="match status" value="1"/>
</dbReference>
<comment type="function">
    <text evidence="9">Part of the ABC transporter complex MalEFGK involved in maltose/maltodextrin import. Probably responsible for the translocation of the substrate across the membrane.</text>
</comment>
<evidence type="ECO:0000256" key="2">
    <source>
        <dbReference type="ARBA" id="ARBA00009047"/>
    </source>
</evidence>
<dbReference type="GO" id="GO:0015423">
    <property type="term" value="F:ABC-type maltose transporter activity"/>
    <property type="evidence" value="ECO:0007669"/>
    <property type="project" value="TreeGrafter"/>
</dbReference>
<evidence type="ECO:0000256" key="5">
    <source>
        <dbReference type="ARBA" id="ARBA00022597"/>
    </source>
</evidence>
<dbReference type="GO" id="GO:1990060">
    <property type="term" value="C:maltose transport complex"/>
    <property type="evidence" value="ECO:0007669"/>
    <property type="project" value="TreeGrafter"/>
</dbReference>
<evidence type="ECO:0000256" key="7">
    <source>
        <dbReference type="ARBA" id="ARBA00022989"/>
    </source>
</evidence>
<evidence type="ECO:0000259" key="10">
    <source>
        <dbReference type="PROSITE" id="PS50928"/>
    </source>
</evidence>
<comment type="subcellular location">
    <subcellularLocation>
        <location evidence="1 9">Cell membrane</location>
        <topology evidence="1 9">Multi-pass membrane protein</topology>
    </subcellularLocation>
</comment>
<evidence type="ECO:0000313" key="11">
    <source>
        <dbReference type="EMBL" id="HJA03200.1"/>
    </source>
</evidence>
<evidence type="ECO:0000256" key="3">
    <source>
        <dbReference type="ARBA" id="ARBA00022448"/>
    </source>
</evidence>
<comment type="caution">
    <text evidence="9">Lacks conserved residue(s) required for the propagation of feature annotation.</text>
</comment>
<dbReference type="Gene3D" id="1.20.58.370">
    <property type="entry name" value="MalF N-terminal region-like"/>
    <property type="match status" value="1"/>
</dbReference>
<evidence type="ECO:0000256" key="4">
    <source>
        <dbReference type="ARBA" id="ARBA00022475"/>
    </source>
</evidence>
<evidence type="ECO:0000313" key="12">
    <source>
        <dbReference type="Proteomes" id="UP000824221"/>
    </source>
</evidence>
<feature type="transmembrane region" description="Helical" evidence="9">
    <location>
        <begin position="87"/>
        <end position="112"/>
    </location>
</feature>
<evidence type="ECO:0000256" key="8">
    <source>
        <dbReference type="ARBA" id="ARBA00023136"/>
    </source>
</evidence>
<dbReference type="InterPro" id="IPR000515">
    <property type="entry name" value="MetI-like"/>
</dbReference>
<sequence length="276" mass="30924">MTKLFHKLELSDKEENISPERKKKAAIAAGASALFAGAGYIVQKEYLRGALYALVEAAFILLFIFWGKDAIAGFFSLGEVPMRDHSLVFLVYGILAFIVLGAFLVFWAIGIIETYRNGIKITDENYERPSRKEAFREWLHEKTHVLFLAPGVAAIALVVLIPLVFSICIAFTNYDASHQPPRVLIEWVGMQNFKDLLTLGSYATTFFGILGWTLIWTVCSSVFPYGLGILLAVLLNNPRLKGKKIYKTIFILPWAIPAYISLLVLQTMFDTGYGLI</sequence>
<accession>A0A9D2H4H0</accession>
<proteinExistence type="inferred from homology"/>
<gene>
    <name evidence="11" type="ORF">H9797_07490</name>
</gene>
<comment type="caution">
    <text evidence="11">The sequence shown here is derived from an EMBL/GenBank/DDBJ whole genome shotgun (WGS) entry which is preliminary data.</text>
</comment>
<name>A0A9D2H4H0_9FIRM</name>
<dbReference type="CDD" id="cd06261">
    <property type="entry name" value="TM_PBP2"/>
    <property type="match status" value="1"/>
</dbReference>
<reference evidence="11" key="2">
    <citation type="submission" date="2021-04" db="EMBL/GenBank/DDBJ databases">
        <authorList>
            <person name="Gilroy R."/>
        </authorList>
    </citation>
    <scope>NUCLEOTIDE SEQUENCE</scope>
    <source>
        <strain evidence="11">CHK156-179</strain>
    </source>
</reference>
<dbReference type="GO" id="GO:0042956">
    <property type="term" value="P:maltodextrin transmembrane transport"/>
    <property type="evidence" value="ECO:0007669"/>
    <property type="project" value="TreeGrafter"/>
</dbReference>
<evidence type="ECO:0000256" key="6">
    <source>
        <dbReference type="ARBA" id="ARBA00022692"/>
    </source>
</evidence>
<reference evidence="11" key="1">
    <citation type="journal article" date="2021" name="PeerJ">
        <title>Extensive microbial diversity within the chicken gut microbiome revealed by metagenomics and culture.</title>
        <authorList>
            <person name="Gilroy R."/>
            <person name="Ravi A."/>
            <person name="Getino M."/>
            <person name="Pursley I."/>
            <person name="Horton D.L."/>
            <person name="Alikhan N.F."/>
            <person name="Baker D."/>
            <person name="Gharbi K."/>
            <person name="Hall N."/>
            <person name="Watson M."/>
            <person name="Adriaenssens E.M."/>
            <person name="Foster-Nyarko E."/>
            <person name="Jarju S."/>
            <person name="Secka A."/>
            <person name="Antonio M."/>
            <person name="Oren A."/>
            <person name="Chaudhuri R.R."/>
            <person name="La Ragione R."/>
            <person name="Hildebrand F."/>
            <person name="Pallen M.J."/>
        </authorList>
    </citation>
    <scope>NUCLEOTIDE SEQUENCE</scope>
    <source>
        <strain evidence="11">CHK156-179</strain>
    </source>
</reference>
<feature type="non-terminal residue" evidence="11">
    <location>
        <position position="276"/>
    </location>
</feature>
<dbReference type="SUPFAM" id="SSF161098">
    <property type="entry name" value="MetI-like"/>
    <property type="match status" value="1"/>
</dbReference>